<dbReference type="PANTHER" id="PTHR36529">
    <property type="entry name" value="SLL1095 PROTEIN"/>
    <property type="match status" value="1"/>
</dbReference>
<sequence>MRAYAERVRLLVVAKAPHPGRAKTRLAATVGDAVAADLAAAALLDTLRACADAVGADRCVLALADDLAGCAREPDLRHALVGWTVVPQRGAGFAERLAAAHVDAGPGPVVQVGMDTPQLTPALLLEVAAGLDEHDAVLGAAPDGGWWVLALRDPAAAAALRGVRMSTESTGRDTRRALEAGGSSVAEGPSLTDVDTAADADLVVGGCAAGEFGRAWRAVPR</sequence>
<comment type="caution">
    <text evidence="2">The sequence shown here is derived from an EMBL/GenBank/DDBJ whole genome shotgun (WGS) entry which is preliminary data.</text>
</comment>
<gene>
    <name evidence="2" type="ORF">ACFSDE_19180</name>
</gene>
<dbReference type="InterPro" id="IPR018641">
    <property type="entry name" value="Trfase_1_rSAM/seldom-assoc"/>
</dbReference>
<dbReference type="Proteomes" id="UP001597351">
    <property type="component" value="Unassembled WGS sequence"/>
</dbReference>
<dbReference type="EMBL" id="JBHUGD010000004">
    <property type="protein sequence ID" value="MFD1948935.1"/>
    <property type="molecule type" value="Genomic_DNA"/>
</dbReference>
<evidence type="ECO:0000313" key="3">
    <source>
        <dbReference type="Proteomes" id="UP001597351"/>
    </source>
</evidence>
<proteinExistence type="predicted"/>
<keyword evidence="3" id="KW-1185">Reference proteome</keyword>
<dbReference type="InterPro" id="IPR029044">
    <property type="entry name" value="Nucleotide-diphossugar_trans"/>
</dbReference>
<organism evidence="2 3">
    <name type="scientific">Nocardioides aestuarii</name>
    <dbReference type="NCBI Taxonomy" id="252231"/>
    <lineage>
        <taxon>Bacteria</taxon>
        <taxon>Bacillati</taxon>
        <taxon>Actinomycetota</taxon>
        <taxon>Actinomycetes</taxon>
        <taxon>Propionibacteriales</taxon>
        <taxon>Nocardioidaceae</taxon>
        <taxon>Nocardioides</taxon>
    </lineage>
</organism>
<reference evidence="3" key="1">
    <citation type="journal article" date="2019" name="Int. J. Syst. Evol. Microbiol.">
        <title>The Global Catalogue of Microorganisms (GCM) 10K type strain sequencing project: providing services to taxonomists for standard genome sequencing and annotation.</title>
        <authorList>
            <consortium name="The Broad Institute Genomics Platform"/>
            <consortium name="The Broad Institute Genome Sequencing Center for Infectious Disease"/>
            <person name="Wu L."/>
            <person name="Ma J."/>
        </authorList>
    </citation>
    <scope>NUCLEOTIDE SEQUENCE [LARGE SCALE GENOMIC DNA]</scope>
    <source>
        <strain evidence="3">CGMCC 1.12477</strain>
    </source>
</reference>
<dbReference type="Gene3D" id="3.90.550.10">
    <property type="entry name" value="Spore Coat Polysaccharide Biosynthesis Protein SpsA, Chain A"/>
    <property type="match status" value="1"/>
</dbReference>
<accession>A0ABW4TQN0</accession>
<protein>
    <submittedName>
        <fullName evidence="2">DUF2064 domain-containing protein</fullName>
    </submittedName>
</protein>
<dbReference type="SUPFAM" id="SSF53448">
    <property type="entry name" value="Nucleotide-diphospho-sugar transferases"/>
    <property type="match status" value="1"/>
</dbReference>
<evidence type="ECO:0000256" key="1">
    <source>
        <dbReference type="SAM" id="MobiDB-lite"/>
    </source>
</evidence>
<name>A0ABW4TQN0_9ACTN</name>
<evidence type="ECO:0000313" key="2">
    <source>
        <dbReference type="EMBL" id="MFD1948935.1"/>
    </source>
</evidence>
<feature type="region of interest" description="Disordered" evidence="1">
    <location>
        <begin position="167"/>
        <end position="190"/>
    </location>
</feature>
<dbReference type="PANTHER" id="PTHR36529:SF1">
    <property type="entry name" value="GLYCOSYLTRANSFERASE"/>
    <property type="match status" value="1"/>
</dbReference>
<dbReference type="RefSeq" id="WP_343921417.1">
    <property type="nucleotide sequence ID" value="NZ_BAAAJT010000003.1"/>
</dbReference>
<dbReference type="Pfam" id="PF09837">
    <property type="entry name" value="DUF2064"/>
    <property type="match status" value="1"/>
</dbReference>